<sequence>MRLMLLLLLHILSPNNRVDLVRTLPKPLLELQINDRRPAIYHSVMRITTAYGQYILDLTGDQYGFSGMLLLTLEYLRQFVADDNSVSQEFRYSNIPPMIKGWLRTDFRDGAGKGFWEHTEQSLSFLMMEWKDGLSDGQRREGGCCAASGLRCIASRIVAASRVVWV</sequence>
<dbReference type="AlphaFoldDB" id="A0A6A5VGG0"/>
<keyword evidence="1" id="KW-0732">Signal</keyword>
<dbReference type="OrthoDB" id="10631003at2759"/>
<reference evidence="2" key="1">
    <citation type="journal article" date="2020" name="Stud. Mycol.">
        <title>101 Dothideomycetes genomes: a test case for predicting lifestyles and emergence of pathogens.</title>
        <authorList>
            <person name="Haridas S."/>
            <person name="Albert R."/>
            <person name="Binder M."/>
            <person name="Bloem J."/>
            <person name="Labutti K."/>
            <person name="Salamov A."/>
            <person name="Andreopoulos B."/>
            <person name="Baker S."/>
            <person name="Barry K."/>
            <person name="Bills G."/>
            <person name="Bluhm B."/>
            <person name="Cannon C."/>
            <person name="Castanera R."/>
            <person name="Culley D."/>
            <person name="Daum C."/>
            <person name="Ezra D."/>
            <person name="Gonzalez J."/>
            <person name="Henrissat B."/>
            <person name="Kuo A."/>
            <person name="Liang C."/>
            <person name="Lipzen A."/>
            <person name="Lutzoni F."/>
            <person name="Magnuson J."/>
            <person name="Mondo S."/>
            <person name="Nolan M."/>
            <person name="Ohm R."/>
            <person name="Pangilinan J."/>
            <person name="Park H.-J."/>
            <person name="Ramirez L."/>
            <person name="Alfaro M."/>
            <person name="Sun H."/>
            <person name="Tritt A."/>
            <person name="Yoshinaga Y."/>
            <person name="Zwiers L.-H."/>
            <person name="Turgeon B."/>
            <person name="Goodwin S."/>
            <person name="Spatafora J."/>
            <person name="Crous P."/>
            <person name="Grigoriev I."/>
        </authorList>
    </citation>
    <scope>NUCLEOTIDE SEQUENCE</scope>
    <source>
        <strain evidence="2">CBS 107.79</strain>
    </source>
</reference>
<proteinExistence type="predicted"/>
<feature type="signal peptide" evidence="1">
    <location>
        <begin position="1"/>
        <end position="20"/>
    </location>
</feature>
<dbReference type="EMBL" id="ML976667">
    <property type="protein sequence ID" value="KAF1976135.1"/>
    <property type="molecule type" value="Genomic_DNA"/>
</dbReference>
<name>A0A6A5VGG0_9PLEO</name>
<protein>
    <submittedName>
        <fullName evidence="2">Uncharacterized protein</fullName>
    </submittedName>
</protein>
<keyword evidence="3" id="KW-1185">Reference proteome</keyword>
<evidence type="ECO:0000313" key="2">
    <source>
        <dbReference type="EMBL" id="KAF1976135.1"/>
    </source>
</evidence>
<gene>
    <name evidence="2" type="ORF">BU23DRAFT_565841</name>
</gene>
<feature type="chain" id="PRO_5025689488" evidence="1">
    <location>
        <begin position="21"/>
        <end position="166"/>
    </location>
</feature>
<evidence type="ECO:0000256" key="1">
    <source>
        <dbReference type="SAM" id="SignalP"/>
    </source>
</evidence>
<evidence type="ECO:0000313" key="3">
    <source>
        <dbReference type="Proteomes" id="UP000800036"/>
    </source>
</evidence>
<accession>A0A6A5VGG0</accession>
<organism evidence="2 3">
    <name type="scientific">Bimuria novae-zelandiae CBS 107.79</name>
    <dbReference type="NCBI Taxonomy" id="1447943"/>
    <lineage>
        <taxon>Eukaryota</taxon>
        <taxon>Fungi</taxon>
        <taxon>Dikarya</taxon>
        <taxon>Ascomycota</taxon>
        <taxon>Pezizomycotina</taxon>
        <taxon>Dothideomycetes</taxon>
        <taxon>Pleosporomycetidae</taxon>
        <taxon>Pleosporales</taxon>
        <taxon>Massarineae</taxon>
        <taxon>Didymosphaeriaceae</taxon>
        <taxon>Bimuria</taxon>
    </lineage>
</organism>
<dbReference type="Proteomes" id="UP000800036">
    <property type="component" value="Unassembled WGS sequence"/>
</dbReference>